<dbReference type="EMBL" id="JH992983">
    <property type="protein sequence ID" value="EKX48967.1"/>
    <property type="molecule type" value="Genomic_DNA"/>
</dbReference>
<accession>L1JKV6</accession>
<sequence>MGALRIAATLFLGVALVMVTVHHLQSTDRRAELGWRSEVTPMEVDRQVAMVPSQDVTFVVRNADPRVAESIGELFDQGYVNEREAPESVSYELPVSSNSVILQEPVTPIAAEQETLLPPATAPVSVQQPTFEVSGELEPVGSVAVQDGERRRSAGGVQLGEHAAKVKLDALARIIDRSEKLSKKNEVKEEEEEEEESSGGREKMQQMVEENKKSLKDLSIAMERQKLVNAGDYKLLYLKLQRVREALHALQLSSTSATSQLKRELLHAQALISRGKSMLVQRQQRQQPARQPAEPLAADVTPECAKAQVFCSPPSAAQEAARREGGGAWRRLGGLKAVSDDGGEEGSREERRGQDQDPETLFSGYHLAGGRHPGQDLNKAREQFLLHSMRPSRRSQDPLAQRRIAISQSLLRTAEGGAGESQAENEGRPRRGDAGSLARNVGGQSSSERLSTCNGGEERGEEEDEEKKDEQGVAGAMREKREPYKYAMTGRVFEHFMHNPNPRQLSTSWDQQRKGARQHAETPRGYLGSGRSFG</sequence>
<feature type="region of interest" description="Disordered" evidence="1">
    <location>
        <begin position="321"/>
        <end position="376"/>
    </location>
</feature>
<dbReference type="EnsemblProtists" id="EKX48967">
    <property type="protein sequence ID" value="EKX48967"/>
    <property type="gene ID" value="GUITHDRAFT_105050"/>
</dbReference>
<reference evidence="5" key="2">
    <citation type="submission" date="2012-11" db="EMBL/GenBank/DDBJ databases">
        <authorList>
            <person name="Kuo A."/>
            <person name="Curtis B.A."/>
            <person name="Tanifuji G."/>
            <person name="Burki F."/>
            <person name="Gruber A."/>
            <person name="Irimia M."/>
            <person name="Maruyama S."/>
            <person name="Arias M.C."/>
            <person name="Ball S.G."/>
            <person name="Gile G.H."/>
            <person name="Hirakawa Y."/>
            <person name="Hopkins J.F."/>
            <person name="Rensing S.A."/>
            <person name="Schmutz J."/>
            <person name="Symeonidi A."/>
            <person name="Elias M."/>
            <person name="Eveleigh R.J."/>
            <person name="Herman E.K."/>
            <person name="Klute M.J."/>
            <person name="Nakayama T."/>
            <person name="Obornik M."/>
            <person name="Reyes-Prieto A."/>
            <person name="Armbrust E.V."/>
            <person name="Aves S.J."/>
            <person name="Beiko R.G."/>
            <person name="Coutinho P."/>
            <person name="Dacks J.B."/>
            <person name="Durnford D.G."/>
            <person name="Fast N.M."/>
            <person name="Green B.R."/>
            <person name="Grisdale C."/>
            <person name="Hempe F."/>
            <person name="Henrissat B."/>
            <person name="Hoppner M.P."/>
            <person name="Ishida K.-I."/>
            <person name="Kim E."/>
            <person name="Koreny L."/>
            <person name="Kroth P.G."/>
            <person name="Liu Y."/>
            <person name="Malik S.-B."/>
            <person name="Maier U.G."/>
            <person name="McRose D."/>
            <person name="Mock T."/>
            <person name="Neilson J.A."/>
            <person name="Onodera N.T."/>
            <person name="Poole A.M."/>
            <person name="Pritham E.J."/>
            <person name="Richards T.A."/>
            <person name="Rocap G."/>
            <person name="Roy S.W."/>
            <person name="Sarai C."/>
            <person name="Schaack S."/>
            <person name="Shirato S."/>
            <person name="Slamovits C.H."/>
            <person name="Spencer D.F."/>
            <person name="Suzuki S."/>
            <person name="Worden A.Z."/>
            <person name="Zauner S."/>
            <person name="Barry K."/>
            <person name="Bell C."/>
            <person name="Bharti A.K."/>
            <person name="Crow J.A."/>
            <person name="Grimwood J."/>
            <person name="Kramer R."/>
            <person name="Lindquist E."/>
            <person name="Lucas S."/>
            <person name="Salamov A."/>
            <person name="McFadden G.I."/>
            <person name="Lane C.E."/>
            <person name="Keeling P.J."/>
            <person name="Gray M.W."/>
            <person name="Grigoriev I.V."/>
            <person name="Archibald J.M."/>
        </authorList>
    </citation>
    <scope>NUCLEOTIDE SEQUENCE</scope>
    <source>
        <strain evidence="5">CCMP2712</strain>
    </source>
</reference>
<proteinExistence type="predicted"/>
<dbReference type="Proteomes" id="UP000011087">
    <property type="component" value="Unassembled WGS sequence"/>
</dbReference>
<feature type="compositionally biased region" description="Polar residues" evidence="1">
    <location>
        <begin position="442"/>
        <end position="454"/>
    </location>
</feature>
<name>L1JKV6_GUITC</name>
<feature type="signal peptide" evidence="2">
    <location>
        <begin position="1"/>
        <end position="26"/>
    </location>
</feature>
<evidence type="ECO:0000313" key="5">
    <source>
        <dbReference type="Proteomes" id="UP000011087"/>
    </source>
</evidence>
<feature type="compositionally biased region" description="Polar residues" evidence="1">
    <location>
        <begin position="501"/>
        <end position="510"/>
    </location>
</feature>
<evidence type="ECO:0000256" key="1">
    <source>
        <dbReference type="SAM" id="MobiDB-lite"/>
    </source>
</evidence>
<feature type="compositionally biased region" description="Acidic residues" evidence="1">
    <location>
        <begin position="188"/>
        <end position="197"/>
    </location>
</feature>
<protein>
    <submittedName>
        <fullName evidence="3 4">Uncharacterized protein</fullName>
    </submittedName>
</protein>
<dbReference type="HOGENOM" id="CLU_510431_0_0_1"/>
<evidence type="ECO:0000256" key="2">
    <source>
        <dbReference type="SAM" id="SignalP"/>
    </source>
</evidence>
<reference evidence="3 5" key="1">
    <citation type="journal article" date="2012" name="Nature">
        <title>Algal genomes reveal evolutionary mosaicism and the fate of nucleomorphs.</title>
        <authorList>
            <consortium name="DOE Joint Genome Institute"/>
            <person name="Curtis B.A."/>
            <person name="Tanifuji G."/>
            <person name="Burki F."/>
            <person name="Gruber A."/>
            <person name="Irimia M."/>
            <person name="Maruyama S."/>
            <person name="Arias M.C."/>
            <person name="Ball S.G."/>
            <person name="Gile G.H."/>
            <person name="Hirakawa Y."/>
            <person name="Hopkins J.F."/>
            <person name="Kuo A."/>
            <person name="Rensing S.A."/>
            <person name="Schmutz J."/>
            <person name="Symeonidi A."/>
            <person name="Elias M."/>
            <person name="Eveleigh R.J."/>
            <person name="Herman E.K."/>
            <person name="Klute M.J."/>
            <person name="Nakayama T."/>
            <person name="Obornik M."/>
            <person name="Reyes-Prieto A."/>
            <person name="Armbrust E.V."/>
            <person name="Aves S.J."/>
            <person name="Beiko R.G."/>
            <person name="Coutinho P."/>
            <person name="Dacks J.B."/>
            <person name="Durnford D.G."/>
            <person name="Fast N.M."/>
            <person name="Green B.R."/>
            <person name="Grisdale C.J."/>
            <person name="Hempel F."/>
            <person name="Henrissat B."/>
            <person name="Hoppner M.P."/>
            <person name="Ishida K."/>
            <person name="Kim E."/>
            <person name="Koreny L."/>
            <person name="Kroth P.G."/>
            <person name="Liu Y."/>
            <person name="Malik S.B."/>
            <person name="Maier U.G."/>
            <person name="McRose D."/>
            <person name="Mock T."/>
            <person name="Neilson J.A."/>
            <person name="Onodera N.T."/>
            <person name="Poole A.M."/>
            <person name="Pritham E.J."/>
            <person name="Richards T.A."/>
            <person name="Rocap G."/>
            <person name="Roy S.W."/>
            <person name="Sarai C."/>
            <person name="Schaack S."/>
            <person name="Shirato S."/>
            <person name="Slamovits C.H."/>
            <person name="Spencer D.F."/>
            <person name="Suzuki S."/>
            <person name="Worden A.Z."/>
            <person name="Zauner S."/>
            <person name="Barry K."/>
            <person name="Bell C."/>
            <person name="Bharti A.K."/>
            <person name="Crow J.A."/>
            <person name="Grimwood J."/>
            <person name="Kramer R."/>
            <person name="Lindquist E."/>
            <person name="Lucas S."/>
            <person name="Salamov A."/>
            <person name="McFadden G.I."/>
            <person name="Lane C.E."/>
            <person name="Keeling P.J."/>
            <person name="Gray M.W."/>
            <person name="Grigoriev I.V."/>
            <person name="Archibald J.M."/>
        </authorList>
    </citation>
    <scope>NUCLEOTIDE SEQUENCE</scope>
    <source>
        <strain evidence="3 5">CCMP2712</strain>
    </source>
</reference>
<feature type="compositionally biased region" description="Basic and acidic residues" evidence="1">
    <location>
        <begin position="198"/>
        <end position="210"/>
    </location>
</feature>
<feature type="region of interest" description="Disordered" evidence="1">
    <location>
        <begin position="497"/>
        <end position="534"/>
    </location>
</feature>
<evidence type="ECO:0000313" key="4">
    <source>
        <dbReference type="EnsemblProtists" id="EKX48967"/>
    </source>
</evidence>
<keyword evidence="2" id="KW-0732">Signal</keyword>
<keyword evidence="5" id="KW-1185">Reference proteome</keyword>
<feature type="region of interest" description="Disordered" evidence="1">
    <location>
        <begin position="410"/>
        <end position="482"/>
    </location>
</feature>
<evidence type="ECO:0000313" key="3">
    <source>
        <dbReference type="EMBL" id="EKX48967.1"/>
    </source>
</evidence>
<dbReference type="GeneID" id="17305661"/>
<feature type="chain" id="PRO_5008771490" evidence="2">
    <location>
        <begin position="27"/>
        <end position="534"/>
    </location>
</feature>
<dbReference type="PaxDb" id="55529-EKX48967"/>
<gene>
    <name evidence="3" type="ORF">GUITHDRAFT_105050</name>
</gene>
<dbReference type="RefSeq" id="XP_005835947.1">
    <property type="nucleotide sequence ID" value="XM_005835890.1"/>
</dbReference>
<organism evidence="3">
    <name type="scientific">Guillardia theta (strain CCMP2712)</name>
    <name type="common">Cryptophyte</name>
    <dbReference type="NCBI Taxonomy" id="905079"/>
    <lineage>
        <taxon>Eukaryota</taxon>
        <taxon>Cryptophyceae</taxon>
        <taxon>Pyrenomonadales</taxon>
        <taxon>Geminigeraceae</taxon>
        <taxon>Guillardia</taxon>
    </lineage>
</organism>
<feature type="compositionally biased region" description="Basic and acidic residues" evidence="1">
    <location>
        <begin position="345"/>
        <end position="355"/>
    </location>
</feature>
<dbReference type="AlphaFoldDB" id="L1JKV6"/>
<feature type="region of interest" description="Disordered" evidence="1">
    <location>
        <begin position="182"/>
        <end position="210"/>
    </location>
</feature>
<reference evidence="4" key="3">
    <citation type="submission" date="2016-03" db="UniProtKB">
        <authorList>
            <consortium name="EnsemblProtists"/>
        </authorList>
    </citation>
    <scope>IDENTIFICATION</scope>
</reference>
<dbReference type="KEGG" id="gtt:GUITHDRAFT_105050"/>